<evidence type="ECO:0000256" key="5">
    <source>
        <dbReference type="ARBA" id="ARBA00022617"/>
    </source>
</evidence>
<comment type="function">
    <text evidence="1 11">Electron carrier protein. The oxidized form of the cytochrome c heme group can accept an electron from the heme group of the cytochrome c1 subunit of cytochrome reductase. Cytochrome c then transfers this electron to the cytochrome oxidase complex, the final protein carrier in the mitochondrial electron-transport chain.</text>
</comment>
<dbReference type="KEGG" id="ccal:108625952"/>
<dbReference type="GO" id="GO:0046872">
    <property type="term" value="F:metal ion binding"/>
    <property type="evidence" value="ECO:0007669"/>
    <property type="project" value="UniProtKB-KW"/>
</dbReference>
<comment type="PTM">
    <text evidence="11">Binds 1 heme group per subunit.</text>
</comment>
<dbReference type="PRINTS" id="PR00604">
    <property type="entry name" value="CYTCHRMECIAB"/>
</dbReference>
<keyword evidence="7 11" id="KW-0249">Electron transport</keyword>
<dbReference type="FunFam" id="1.10.760.10:FF:000001">
    <property type="entry name" value="Cytochrome c iso-1"/>
    <property type="match status" value="1"/>
</dbReference>
<protein>
    <submittedName>
        <fullName evidence="14">Cytochrome c iso-1/iso-2-like</fullName>
    </submittedName>
</protein>
<dbReference type="InterPro" id="IPR036909">
    <property type="entry name" value="Cyt_c-like_dom_sf"/>
</dbReference>
<keyword evidence="4 11" id="KW-0813">Transport</keyword>
<evidence type="ECO:0000256" key="1">
    <source>
        <dbReference type="ARBA" id="ARBA00002555"/>
    </source>
</evidence>
<evidence type="ECO:0000259" key="12">
    <source>
        <dbReference type="PROSITE" id="PS51007"/>
    </source>
</evidence>
<evidence type="ECO:0000256" key="11">
    <source>
        <dbReference type="RuleBase" id="RU004427"/>
    </source>
</evidence>
<dbReference type="SUPFAM" id="SSF46626">
    <property type="entry name" value="Cytochrome c"/>
    <property type="match status" value="1"/>
</dbReference>
<dbReference type="AlphaFoldDB" id="A0AAJ7J0H4"/>
<dbReference type="Proteomes" id="UP000694925">
    <property type="component" value="Unplaced"/>
</dbReference>
<evidence type="ECO:0000256" key="8">
    <source>
        <dbReference type="ARBA" id="ARBA00023004"/>
    </source>
</evidence>
<evidence type="ECO:0000313" key="14">
    <source>
        <dbReference type="RefSeq" id="XP_017881800.1"/>
    </source>
</evidence>
<organism evidence="13 14">
    <name type="scientific">Ceratina calcarata</name>
    <dbReference type="NCBI Taxonomy" id="156304"/>
    <lineage>
        <taxon>Eukaryota</taxon>
        <taxon>Metazoa</taxon>
        <taxon>Ecdysozoa</taxon>
        <taxon>Arthropoda</taxon>
        <taxon>Hexapoda</taxon>
        <taxon>Insecta</taxon>
        <taxon>Pterygota</taxon>
        <taxon>Neoptera</taxon>
        <taxon>Endopterygota</taxon>
        <taxon>Hymenoptera</taxon>
        <taxon>Apocrita</taxon>
        <taxon>Aculeata</taxon>
        <taxon>Apoidea</taxon>
        <taxon>Anthophila</taxon>
        <taxon>Apidae</taxon>
        <taxon>Ceratina</taxon>
        <taxon>Zadontomerus</taxon>
    </lineage>
</organism>
<dbReference type="GeneID" id="108625952"/>
<dbReference type="InterPro" id="IPR002327">
    <property type="entry name" value="Cyt_c_1A/1B"/>
</dbReference>
<accession>A0AAJ7J0H4</accession>
<evidence type="ECO:0000256" key="7">
    <source>
        <dbReference type="ARBA" id="ARBA00022982"/>
    </source>
</evidence>
<evidence type="ECO:0000256" key="10">
    <source>
        <dbReference type="RuleBase" id="RU004426"/>
    </source>
</evidence>
<keyword evidence="5 9" id="KW-0349">Heme</keyword>
<evidence type="ECO:0000256" key="6">
    <source>
        <dbReference type="ARBA" id="ARBA00022723"/>
    </source>
</evidence>
<comment type="similarity">
    <text evidence="3 10">Belongs to the cytochrome c family.</text>
</comment>
<dbReference type="PANTHER" id="PTHR11961">
    <property type="entry name" value="CYTOCHROME C"/>
    <property type="match status" value="1"/>
</dbReference>
<keyword evidence="11" id="KW-0679">Respiratory chain</keyword>
<dbReference type="GO" id="GO:0009055">
    <property type="term" value="F:electron transfer activity"/>
    <property type="evidence" value="ECO:0007669"/>
    <property type="project" value="InterPro"/>
</dbReference>
<comment type="subcellular location">
    <subcellularLocation>
        <location evidence="2">Mitochondrion intermembrane space</location>
    </subcellularLocation>
</comment>
<evidence type="ECO:0000313" key="13">
    <source>
        <dbReference type="Proteomes" id="UP000694925"/>
    </source>
</evidence>
<dbReference type="PROSITE" id="PS51007">
    <property type="entry name" value="CYTC"/>
    <property type="match status" value="1"/>
</dbReference>
<dbReference type="GO" id="GO:0005758">
    <property type="term" value="C:mitochondrial intermembrane space"/>
    <property type="evidence" value="ECO:0007669"/>
    <property type="project" value="UniProtKB-SubCell"/>
</dbReference>
<keyword evidence="11" id="KW-0496">Mitochondrion</keyword>
<sequence>MGNVENGKTLFMRMCAMCHTTVKDGKHRIGPNLFGIFGKKCGTTPGFSYTDSMATKDIIWDENNLDQYLQFPKQFIPGTKMVFNGMKKASDRKDMIAYLATLK</sequence>
<feature type="domain" description="Cytochrome c" evidence="12">
    <location>
        <begin position="2"/>
        <end position="103"/>
    </location>
</feature>
<evidence type="ECO:0000256" key="4">
    <source>
        <dbReference type="ARBA" id="ARBA00022448"/>
    </source>
</evidence>
<evidence type="ECO:0000256" key="3">
    <source>
        <dbReference type="ARBA" id="ARBA00006488"/>
    </source>
</evidence>
<dbReference type="Pfam" id="PF00034">
    <property type="entry name" value="Cytochrom_C"/>
    <property type="match status" value="1"/>
</dbReference>
<reference evidence="14" key="1">
    <citation type="submission" date="2025-08" db="UniProtKB">
        <authorList>
            <consortium name="RefSeq"/>
        </authorList>
    </citation>
    <scope>IDENTIFICATION</scope>
    <source>
        <tissue evidence="14">Whole body</tissue>
    </source>
</reference>
<dbReference type="GO" id="GO:0020037">
    <property type="term" value="F:heme binding"/>
    <property type="evidence" value="ECO:0007669"/>
    <property type="project" value="InterPro"/>
</dbReference>
<keyword evidence="8 9" id="KW-0408">Iron</keyword>
<name>A0AAJ7J0H4_9HYME</name>
<gene>
    <name evidence="14" type="primary">LOC108625952</name>
</gene>
<dbReference type="InterPro" id="IPR009056">
    <property type="entry name" value="Cyt_c-like_dom"/>
</dbReference>
<keyword evidence="6 9" id="KW-0479">Metal-binding</keyword>
<proteinExistence type="inferred from homology"/>
<evidence type="ECO:0000256" key="2">
    <source>
        <dbReference type="ARBA" id="ARBA00004569"/>
    </source>
</evidence>
<dbReference type="Gene3D" id="1.10.760.10">
    <property type="entry name" value="Cytochrome c-like domain"/>
    <property type="match status" value="1"/>
</dbReference>
<keyword evidence="13" id="KW-1185">Reference proteome</keyword>
<evidence type="ECO:0000256" key="9">
    <source>
        <dbReference type="PROSITE-ProRule" id="PRU00433"/>
    </source>
</evidence>
<dbReference type="RefSeq" id="XP_017881800.1">
    <property type="nucleotide sequence ID" value="XM_018026311.1"/>
</dbReference>